<accession>U5DDY8</accession>
<dbReference type="PANTHER" id="PTHR46247:SF4">
    <property type="entry name" value="CRS2-ASSOCIATED FACTOR 2, MITOCHONDRIAL"/>
    <property type="match status" value="1"/>
</dbReference>
<dbReference type="PANTHER" id="PTHR46247">
    <property type="entry name" value="CRS2-ASSOCIATED FACTOR 1, CHLOROPLASTIC"/>
    <property type="match status" value="1"/>
</dbReference>
<dbReference type="Proteomes" id="UP000017836">
    <property type="component" value="Unassembled WGS sequence"/>
</dbReference>
<dbReference type="InterPro" id="IPR044599">
    <property type="entry name" value="CAF1P_plant"/>
</dbReference>
<dbReference type="EMBL" id="KI392068">
    <property type="protein sequence ID" value="ERN19632.1"/>
    <property type="molecule type" value="Genomic_DNA"/>
</dbReference>
<name>U5DDY8_AMBTC</name>
<sequence length="105" mass="12124">MVKPISFREPRFSTFGPGRLDRKWTGYSAPMCGEVKIQVELKDAQGSPLSEEEIEELVEKYGHDNCNSQINLELESKNSWTPIVKFMKLKVDGTYKKVNYAHRDK</sequence>
<gene>
    <name evidence="1" type="ORF">AMTR_s00062p00145540</name>
</gene>
<organism evidence="1 2">
    <name type="scientific">Amborella trichopoda</name>
    <dbReference type="NCBI Taxonomy" id="13333"/>
    <lineage>
        <taxon>Eukaryota</taxon>
        <taxon>Viridiplantae</taxon>
        <taxon>Streptophyta</taxon>
        <taxon>Embryophyta</taxon>
        <taxon>Tracheophyta</taxon>
        <taxon>Spermatophyta</taxon>
        <taxon>Magnoliopsida</taxon>
        <taxon>Amborellales</taxon>
        <taxon>Amborellaceae</taxon>
        <taxon>Amborella</taxon>
    </lineage>
</organism>
<dbReference type="GO" id="GO:0000373">
    <property type="term" value="P:Group II intron splicing"/>
    <property type="evidence" value="ECO:0007669"/>
    <property type="project" value="InterPro"/>
</dbReference>
<evidence type="ECO:0000313" key="1">
    <source>
        <dbReference type="EMBL" id="ERN19632.1"/>
    </source>
</evidence>
<dbReference type="HOGENOM" id="CLU_2240233_0_0_1"/>
<protein>
    <submittedName>
        <fullName evidence="1">Uncharacterized protein</fullName>
    </submittedName>
</protein>
<keyword evidence="2" id="KW-1185">Reference proteome</keyword>
<dbReference type="AlphaFoldDB" id="U5DDY8"/>
<reference evidence="2" key="1">
    <citation type="journal article" date="2013" name="Science">
        <title>The Amborella genome and the evolution of flowering plants.</title>
        <authorList>
            <consortium name="Amborella Genome Project"/>
        </authorList>
    </citation>
    <scope>NUCLEOTIDE SEQUENCE [LARGE SCALE GENOMIC DNA]</scope>
</reference>
<proteinExistence type="predicted"/>
<evidence type="ECO:0000313" key="2">
    <source>
        <dbReference type="Proteomes" id="UP000017836"/>
    </source>
</evidence>
<dbReference type="Gramene" id="ERN19632">
    <property type="protein sequence ID" value="ERN19632"/>
    <property type="gene ID" value="AMTR_s00062p00145540"/>
</dbReference>